<evidence type="ECO:0000256" key="2">
    <source>
        <dbReference type="ARBA" id="ARBA00006680"/>
    </source>
</evidence>
<dbReference type="HOGENOM" id="CLU_036878_3_0_0"/>
<reference evidence="10" key="1">
    <citation type="journal article" date="2016" name="Front. Microbiol.">
        <title>The complete genome sequence of hyperthermophile Dictyoglomus turgidum DSM 6724 reveals a specialized carbohydrate fermentor.</title>
        <authorList>
            <person name="Brumm P.J."/>
            <person name="Gowda K."/>
            <person name="Robb F.T."/>
            <person name="Mead D.A."/>
        </authorList>
    </citation>
    <scope>NUCLEOTIDE SEQUENCE [LARGE SCALE GENOMIC DNA]</scope>
    <source>
        <strain evidence="10">DSM 6724 / Z-1310</strain>
    </source>
</reference>
<dbReference type="NCBIfam" id="TIGR01899">
    <property type="entry name" value="cas_TM1807_csm5"/>
    <property type="match status" value="1"/>
</dbReference>
<dbReference type="AlphaFoldDB" id="B8DZG3"/>
<evidence type="ECO:0000313" key="9">
    <source>
        <dbReference type="EMBL" id="ACK41896.1"/>
    </source>
</evidence>
<keyword evidence="10" id="KW-1185">Reference proteome</keyword>
<dbReference type="STRING" id="515635.Dtur_0608"/>
<dbReference type="Proteomes" id="UP000007719">
    <property type="component" value="Chromosome"/>
</dbReference>
<keyword evidence="7" id="KW-0175">Coiled coil</keyword>
<evidence type="ECO:0000256" key="3">
    <source>
        <dbReference type="ARBA" id="ARBA00016113"/>
    </source>
</evidence>
<accession>B8DZG3</accession>
<evidence type="ECO:0000256" key="6">
    <source>
        <dbReference type="ARBA" id="ARBA00031720"/>
    </source>
</evidence>
<feature type="coiled-coil region" evidence="7">
    <location>
        <begin position="285"/>
        <end position="319"/>
    </location>
</feature>
<dbReference type="EnsemblBacteria" id="ACK41896">
    <property type="protein sequence ID" value="ACK41896"/>
    <property type="gene ID" value="Dtur_0608"/>
</dbReference>
<organism evidence="9 10">
    <name type="scientific">Dictyoglomus turgidum (strain DSM 6724 / Z-1310)</name>
    <dbReference type="NCBI Taxonomy" id="515635"/>
    <lineage>
        <taxon>Bacteria</taxon>
        <taxon>Pseudomonadati</taxon>
        <taxon>Dictyoglomota</taxon>
        <taxon>Dictyoglomia</taxon>
        <taxon>Dictyoglomales</taxon>
        <taxon>Dictyoglomaceae</taxon>
        <taxon>Dictyoglomus</taxon>
    </lineage>
</organism>
<dbReference type="InterPro" id="IPR005537">
    <property type="entry name" value="RAMP_III_fam"/>
</dbReference>
<dbReference type="InterPro" id="IPR010173">
    <property type="entry name" value="CRISPR-assoc_Csm5"/>
</dbReference>
<proteinExistence type="inferred from homology"/>
<name>B8DZG3_DICTD</name>
<protein>
    <recommendedName>
        <fullName evidence="3">CRISPR system Cms protein Csm5</fullName>
    </recommendedName>
    <alternativeName>
        <fullName evidence="6">CRISPR type III A-associated protein Csm5</fullName>
    </alternativeName>
</protein>
<dbReference type="GO" id="GO:0051607">
    <property type="term" value="P:defense response to virus"/>
    <property type="evidence" value="ECO:0007669"/>
    <property type="project" value="UniProtKB-KW"/>
</dbReference>
<dbReference type="OrthoDB" id="24360at2"/>
<dbReference type="KEGG" id="dtu:Dtur_0608"/>
<dbReference type="GO" id="GO:0003723">
    <property type="term" value="F:RNA binding"/>
    <property type="evidence" value="ECO:0007669"/>
    <property type="project" value="UniProtKB-KW"/>
</dbReference>
<dbReference type="PANTHER" id="PTHR38007:SF1">
    <property type="entry name" value="CRISPR SYSTEM CMS PROTEIN CSM5"/>
    <property type="match status" value="1"/>
</dbReference>
<dbReference type="RefSeq" id="WP_012582981.1">
    <property type="nucleotide sequence ID" value="NC_011661.1"/>
</dbReference>
<sequence length="381" mass="44546">MKIKIQVITPTLIRSGEVISNVSECVIEDNRLKIIDKEKLLNMFKDKNLKNFVNELSSMITNQRENIKDLLNKYKIPIDEVIKYSLEIKSKIERNNESSRQPSRNIYMPILTGENAYIPGSTLKGVIRNALLFYALEKDKSKQNAFLEKTAERIKSEIPKKNKPYIGEDILRTNEKDIHTDIMKYIIVRDSSLVPLSELNVYVIRRIPHQKLSQYVIAIPAGKEFDTEIIIKKDMISNIPTEWKDFFEKEPEEKLWSALKNYSLKLSKKEQELLSELSSKKYSNNEEAKNTINDLIEHYNKVQQELKEQEQKNKEVIYLPIGFGKTYYYNSLGYFIKTEQLKNLGIIRRNVDPQIYPSTRWAVQIGKKLFPLGGVYIIRND</sequence>
<evidence type="ECO:0000256" key="4">
    <source>
        <dbReference type="ARBA" id="ARBA00022884"/>
    </source>
</evidence>
<feature type="domain" description="CRISPR type III-associated protein" evidence="8">
    <location>
        <begin position="4"/>
        <end position="260"/>
    </location>
</feature>
<dbReference type="InParanoid" id="B8DZG3"/>
<evidence type="ECO:0000259" key="8">
    <source>
        <dbReference type="Pfam" id="PF03787"/>
    </source>
</evidence>
<comment type="function">
    <text evidence="1">This subunit might be involved in maturation of a crRNA intermediate to its mature form.</text>
</comment>
<dbReference type="PANTHER" id="PTHR38007">
    <property type="entry name" value="CRISPR SYSTEM CMS PROTEIN CSM5"/>
    <property type="match status" value="1"/>
</dbReference>
<dbReference type="eggNOG" id="COG1332">
    <property type="taxonomic scope" value="Bacteria"/>
</dbReference>
<evidence type="ECO:0000313" key="10">
    <source>
        <dbReference type="Proteomes" id="UP000007719"/>
    </source>
</evidence>
<gene>
    <name evidence="9" type="ordered locus">Dtur_0608</name>
</gene>
<evidence type="ECO:0000256" key="1">
    <source>
        <dbReference type="ARBA" id="ARBA00003088"/>
    </source>
</evidence>
<keyword evidence="4" id="KW-0694">RNA-binding</keyword>
<evidence type="ECO:0000256" key="5">
    <source>
        <dbReference type="ARBA" id="ARBA00023118"/>
    </source>
</evidence>
<dbReference type="Pfam" id="PF03787">
    <property type="entry name" value="RAMPs"/>
    <property type="match status" value="1"/>
</dbReference>
<dbReference type="EMBL" id="CP001251">
    <property type="protein sequence ID" value="ACK41896.1"/>
    <property type="molecule type" value="Genomic_DNA"/>
</dbReference>
<keyword evidence="5" id="KW-0051">Antiviral defense</keyword>
<evidence type="ECO:0000256" key="7">
    <source>
        <dbReference type="SAM" id="Coils"/>
    </source>
</evidence>
<comment type="similarity">
    <text evidence="2">Belongs to the CRISPR-associated Csm5 family.</text>
</comment>